<dbReference type="PIRSF" id="PIRSF000714">
    <property type="entry name" value="HIT"/>
    <property type="match status" value="1"/>
</dbReference>
<proteinExistence type="predicted"/>
<dbReference type="EMBL" id="CACVAW010000067">
    <property type="protein sequence ID" value="CAA6815344.1"/>
    <property type="molecule type" value="Genomic_DNA"/>
</dbReference>
<feature type="domain" description="HIT" evidence="2">
    <location>
        <begin position="1"/>
        <end position="88"/>
    </location>
</feature>
<gene>
    <name evidence="3" type="ORF">HELGO_WM9032</name>
</gene>
<protein>
    <submittedName>
        <fullName evidence="3">Diadenosine tetraphosphate (Ap4A) hydrolase and other HIT family hydrolases</fullName>
    </submittedName>
</protein>
<dbReference type="InterPro" id="IPR036265">
    <property type="entry name" value="HIT-like_sf"/>
</dbReference>
<reference evidence="3" key="1">
    <citation type="submission" date="2020-01" db="EMBL/GenBank/DDBJ databases">
        <authorList>
            <person name="Meier V. D."/>
            <person name="Meier V D."/>
        </authorList>
    </citation>
    <scope>NUCLEOTIDE SEQUENCE</scope>
    <source>
        <strain evidence="3">HLG_WM_MAG_12</strain>
    </source>
</reference>
<keyword evidence="3" id="KW-0378">Hydrolase</keyword>
<dbReference type="InterPro" id="IPR011146">
    <property type="entry name" value="HIT-like"/>
</dbReference>
<dbReference type="PROSITE" id="PS51084">
    <property type="entry name" value="HIT_2"/>
    <property type="match status" value="1"/>
</dbReference>
<dbReference type="Pfam" id="PF01230">
    <property type="entry name" value="HIT"/>
    <property type="match status" value="1"/>
</dbReference>
<organism evidence="3">
    <name type="scientific">uncultured Campylobacterales bacterium</name>
    <dbReference type="NCBI Taxonomy" id="352960"/>
    <lineage>
        <taxon>Bacteria</taxon>
        <taxon>Pseudomonadati</taxon>
        <taxon>Campylobacterota</taxon>
        <taxon>Epsilonproteobacteria</taxon>
        <taxon>Campylobacterales</taxon>
        <taxon>environmental samples</taxon>
    </lineage>
</organism>
<evidence type="ECO:0000256" key="1">
    <source>
        <dbReference type="PROSITE-ProRule" id="PRU00464"/>
    </source>
</evidence>
<dbReference type="GO" id="GO:0016787">
    <property type="term" value="F:hydrolase activity"/>
    <property type="evidence" value="ECO:0007669"/>
    <property type="project" value="UniProtKB-KW"/>
</dbReference>
<name>A0A6S6T8P3_9BACT</name>
<dbReference type="InterPro" id="IPR026026">
    <property type="entry name" value="HIT_Hint"/>
</dbReference>
<sequence length="123" mass="14512">MIYKNKNIFVKHEASSIPWLVVFTNNSYKEFSQCPKDVKSDILEVLDIVEKELLSFYKPEKINIASFGNILPRVHFHIMARFTDDSHFPNPMWGEKKRESTKIELEDEFLKNIKYKLNESLGT</sequence>
<comment type="caution">
    <text evidence="1">Lacks conserved residue(s) required for the propagation of feature annotation.</text>
</comment>
<evidence type="ECO:0000259" key="2">
    <source>
        <dbReference type="PROSITE" id="PS51084"/>
    </source>
</evidence>
<dbReference type="SUPFAM" id="SSF54197">
    <property type="entry name" value="HIT-like"/>
    <property type="match status" value="1"/>
</dbReference>
<evidence type="ECO:0000313" key="3">
    <source>
        <dbReference type="EMBL" id="CAA6815344.1"/>
    </source>
</evidence>
<dbReference type="AlphaFoldDB" id="A0A6S6T8P3"/>
<dbReference type="Gene3D" id="3.30.428.10">
    <property type="entry name" value="HIT-like"/>
    <property type="match status" value="1"/>
</dbReference>
<accession>A0A6S6T8P3</accession>